<dbReference type="InterPro" id="IPR013785">
    <property type="entry name" value="Aldolase_TIM"/>
</dbReference>
<dbReference type="PANTHER" id="PTHR47916:SF1">
    <property type="entry name" value="3-HYDROXY-5-PHOSPHONOOXYPENTANE-2,4-DIONE THIOLASE"/>
    <property type="match status" value="1"/>
</dbReference>
<reference evidence="1 2" key="1">
    <citation type="submission" date="2020-03" db="EMBL/GenBank/DDBJ databases">
        <title>Genomic Encyclopedia of Type Strains, Phase IV (KMG-IV): sequencing the most valuable type-strain genomes for metagenomic binning, comparative biology and taxonomic classification.</title>
        <authorList>
            <person name="Goeker M."/>
        </authorList>
    </citation>
    <scope>NUCLEOTIDE SEQUENCE [LARGE SCALE GENOMIC DNA]</scope>
    <source>
        <strain evidence="1 2">DSM 24233</strain>
    </source>
</reference>
<dbReference type="Proteomes" id="UP000580856">
    <property type="component" value="Unassembled WGS sequence"/>
</dbReference>
<gene>
    <name evidence="1" type="ORF">GGQ74_001695</name>
</gene>
<evidence type="ECO:0000313" key="1">
    <source>
        <dbReference type="EMBL" id="NJB68022.1"/>
    </source>
</evidence>
<dbReference type="PIRSF" id="PIRSF038992">
    <property type="entry name" value="Aldolase_Ia"/>
    <property type="match status" value="1"/>
</dbReference>
<dbReference type="EC" id="4.1.2.13" evidence="1"/>
<accession>A0A846QNI6</accession>
<keyword evidence="2" id="KW-1185">Reference proteome</keyword>
<dbReference type="Gene3D" id="3.20.20.70">
    <property type="entry name" value="Aldolase class I"/>
    <property type="match status" value="1"/>
</dbReference>
<dbReference type="AlphaFoldDB" id="A0A846QNI6"/>
<dbReference type="Pfam" id="PF01791">
    <property type="entry name" value="DeoC"/>
    <property type="match status" value="1"/>
</dbReference>
<dbReference type="SUPFAM" id="SSF51569">
    <property type="entry name" value="Aldolase"/>
    <property type="match status" value="1"/>
</dbReference>
<dbReference type="GO" id="GO:0004332">
    <property type="term" value="F:fructose-bisphosphate aldolase activity"/>
    <property type="evidence" value="ECO:0007669"/>
    <property type="project" value="UniProtKB-EC"/>
</dbReference>
<dbReference type="InterPro" id="IPR041720">
    <property type="entry name" value="FbaB-like"/>
</dbReference>
<dbReference type="EMBL" id="JAATJA010000002">
    <property type="protein sequence ID" value="NJB68022.1"/>
    <property type="molecule type" value="Genomic_DNA"/>
</dbReference>
<dbReference type="InterPro" id="IPR002915">
    <property type="entry name" value="DeoC/FbaB/LacD_aldolase"/>
</dbReference>
<dbReference type="InterPro" id="IPR050456">
    <property type="entry name" value="DeoC/FbaB_aldolase"/>
</dbReference>
<dbReference type="CDD" id="cd00958">
    <property type="entry name" value="DhnA"/>
    <property type="match status" value="1"/>
</dbReference>
<name>A0A846QNI6_9BACT</name>
<keyword evidence="1" id="KW-0456">Lyase</keyword>
<dbReference type="RefSeq" id="WP_167941123.1">
    <property type="nucleotide sequence ID" value="NZ_JAATJA010000002.1"/>
</dbReference>
<dbReference type="SMART" id="SM01133">
    <property type="entry name" value="DeoC"/>
    <property type="match status" value="1"/>
</dbReference>
<dbReference type="NCBIfam" id="NF005556">
    <property type="entry name" value="PRK07226.1"/>
    <property type="match status" value="1"/>
</dbReference>
<comment type="caution">
    <text evidence="1">The sequence shown here is derived from an EMBL/GenBank/DDBJ whole genome shotgun (WGS) entry which is preliminary data.</text>
</comment>
<organism evidence="1 2">
    <name type="scientific">Desulfobaculum xiamenense</name>
    <dbReference type="NCBI Taxonomy" id="995050"/>
    <lineage>
        <taxon>Bacteria</taxon>
        <taxon>Pseudomonadati</taxon>
        <taxon>Thermodesulfobacteriota</taxon>
        <taxon>Desulfovibrionia</taxon>
        <taxon>Desulfovibrionales</taxon>
        <taxon>Desulfovibrionaceae</taxon>
        <taxon>Desulfobaculum</taxon>
    </lineage>
</organism>
<dbReference type="PANTHER" id="PTHR47916">
    <property type="entry name" value="FRUCTOSE-BISPHOSPHATE ALDOLASE CLASS 1"/>
    <property type="match status" value="1"/>
</dbReference>
<evidence type="ECO:0000313" key="2">
    <source>
        <dbReference type="Proteomes" id="UP000580856"/>
    </source>
</evidence>
<protein>
    <submittedName>
        <fullName evidence="1">Class I fructose-bisphosphate aldolase</fullName>
        <ecNumber evidence="1">4.1.2.13</ecNumber>
    </submittedName>
</protein>
<sequence length="255" mass="26449">MIGTMRRLRRLFDATTGKAVLLPLDHGVSEGMLSGLEAIPELLRAAGSLPVQGVVLNKGLARAVGAAMPADRQLVVQLSAGTKHGLPTYNQSVVCSVEEAHRLGADAVSLQVNIGNELEDRMLQDFGTVTDEAHLLGLPVIAVVYARGGQIVNELDPSLIGHCIRLGGELGADVVCAPYSGNAESFGRAVSLSSVPVLVTGGPGQPDWKSFLSMIGEALSAGASGVAIGRNIFQHPAPLDALAAVCDIVHGQRPE</sequence>
<proteinExistence type="predicted"/>